<dbReference type="InterPro" id="IPR001453">
    <property type="entry name" value="MoaB/Mog_dom"/>
</dbReference>
<proteinExistence type="inferred from homology"/>
<dbReference type="PANTHER" id="PTHR13939">
    <property type="entry name" value="NICOTINAMIDE-NUCLEOTIDE AMIDOHYDROLASE PNCC"/>
    <property type="match status" value="1"/>
</dbReference>
<dbReference type="Pfam" id="PF00994">
    <property type="entry name" value="MoCF_biosynth"/>
    <property type="match status" value="1"/>
</dbReference>
<dbReference type="AlphaFoldDB" id="A0A1T5DD61"/>
<evidence type="ECO:0000313" key="4">
    <source>
        <dbReference type="Proteomes" id="UP000191055"/>
    </source>
</evidence>
<dbReference type="Pfam" id="PF18146">
    <property type="entry name" value="CinA_KH"/>
    <property type="match status" value="1"/>
</dbReference>
<gene>
    <name evidence="3" type="ORF">SAMN03080601_01075</name>
</gene>
<dbReference type="InterPro" id="IPR008136">
    <property type="entry name" value="CinA_C"/>
</dbReference>
<dbReference type="PIRSF" id="PIRSF006728">
    <property type="entry name" value="CinA"/>
    <property type="match status" value="1"/>
</dbReference>
<evidence type="ECO:0000259" key="2">
    <source>
        <dbReference type="SMART" id="SM00852"/>
    </source>
</evidence>
<feature type="domain" description="MoaB/Mog" evidence="2">
    <location>
        <begin position="4"/>
        <end position="171"/>
    </location>
</feature>
<dbReference type="NCBIfam" id="TIGR00200">
    <property type="entry name" value="cinA_nterm"/>
    <property type="match status" value="1"/>
</dbReference>
<dbReference type="NCBIfam" id="TIGR00199">
    <property type="entry name" value="PncC_domain"/>
    <property type="match status" value="1"/>
</dbReference>
<reference evidence="3 4" key="1">
    <citation type="submission" date="2017-02" db="EMBL/GenBank/DDBJ databases">
        <authorList>
            <person name="Peterson S.W."/>
        </authorList>
    </citation>
    <scope>NUCLEOTIDE SEQUENCE [LARGE SCALE GENOMIC DNA]</scope>
    <source>
        <strain evidence="3 4">DSM 24412</strain>
    </source>
</reference>
<evidence type="ECO:0000313" key="3">
    <source>
        <dbReference type="EMBL" id="SKB69672.1"/>
    </source>
</evidence>
<keyword evidence="4" id="KW-1185">Reference proteome</keyword>
<dbReference type="Gene3D" id="3.40.980.10">
    <property type="entry name" value="MoaB/Mog-like domain"/>
    <property type="match status" value="1"/>
</dbReference>
<dbReference type="InterPro" id="IPR041424">
    <property type="entry name" value="CinA_KH"/>
</dbReference>
<dbReference type="InterPro" id="IPR036425">
    <property type="entry name" value="MoaB/Mog-like_dom_sf"/>
</dbReference>
<dbReference type="Proteomes" id="UP000191055">
    <property type="component" value="Unassembled WGS sequence"/>
</dbReference>
<dbReference type="PANTHER" id="PTHR13939:SF0">
    <property type="entry name" value="NMN AMIDOHYDROLASE-LIKE PROTEIN YFAY"/>
    <property type="match status" value="1"/>
</dbReference>
<sequence>MQVEIITIGDELLIGQVVDTNSAWMARELNKAGMFINRITSVSDGEEEILNAIREAASRSTIVLLTGGLGPTRDDITKAALCKYFKTQLVFNQQIMDDVETFLKHRVGHINQLNKDQALVPEKCDIIRNPVGTAPIMWFEESGLIVVSMPGVPTEMKHAMENEVIPRLKAKFTNGIVRHRTVHIFNIPEAVLAEMLSDWEDQIPAFLKVAYLPSPGKLRLRISGKGENAQQIESAIENAIKLLYPLVKENIFGFDDEKPESSLLNLLFSKDKTISCAESCSGGLMSHLITSVAGASNAFMGGVVAYSNNLKYNLLGVDSTSIEKYGAVSREVVEQMAKGACKRLGSDYAIASSGIAGPSGGTDEKPVGTVWLAWSDGEKVISRSFNFGNNRERNILRTAEAGIIIMKQLLERGTL</sequence>
<dbReference type="STRING" id="889453.SAMN03080601_01075"/>
<accession>A0A1T5DD61</accession>
<dbReference type="EMBL" id="FUYV01000004">
    <property type="protein sequence ID" value="SKB69672.1"/>
    <property type="molecule type" value="Genomic_DNA"/>
</dbReference>
<dbReference type="Gene3D" id="3.90.950.20">
    <property type="entry name" value="CinA-like"/>
    <property type="match status" value="1"/>
</dbReference>
<dbReference type="RefSeq" id="WP_079556846.1">
    <property type="nucleotide sequence ID" value="NZ_CP021904.1"/>
</dbReference>
<dbReference type="SUPFAM" id="SSF142433">
    <property type="entry name" value="CinA-like"/>
    <property type="match status" value="1"/>
</dbReference>
<dbReference type="CDD" id="cd00885">
    <property type="entry name" value="cinA"/>
    <property type="match status" value="1"/>
</dbReference>
<dbReference type="Pfam" id="PF02464">
    <property type="entry name" value="CinA"/>
    <property type="match status" value="1"/>
</dbReference>
<dbReference type="InterPro" id="IPR036653">
    <property type="entry name" value="CinA-like_C"/>
</dbReference>
<name>A0A1T5DD61_9BACT</name>
<dbReference type="NCBIfam" id="NF001813">
    <property type="entry name" value="PRK00549.1"/>
    <property type="match status" value="1"/>
</dbReference>
<dbReference type="SMART" id="SM00852">
    <property type="entry name" value="MoCF_biosynth"/>
    <property type="match status" value="1"/>
</dbReference>
<dbReference type="InterPro" id="IPR050101">
    <property type="entry name" value="CinA"/>
</dbReference>
<dbReference type="KEGG" id="asx:CDL62_16685"/>
<dbReference type="InterPro" id="IPR008135">
    <property type="entry name" value="Competence-induced_CinA"/>
</dbReference>
<dbReference type="OrthoDB" id="9801454at2"/>
<dbReference type="SUPFAM" id="SSF53218">
    <property type="entry name" value="Molybdenum cofactor biosynthesis proteins"/>
    <property type="match status" value="1"/>
</dbReference>
<organism evidence="3 4">
    <name type="scientific">Alkalitalea saponilacus</name>
    <dbReference type="NCBI Taxonomy" id="889453"/>
    <lineage>
        <taxon>Bacteria</taxon>
        <taxon>Pseudomonadati</taxon>
        <taxon>Bacteroidota</taxon>
        <taxon>Bacteroidia</taxon>
        <taxon>Marinilabiliales</taxon>
        <taxon>Marinilabiliaceae</taxon>
        <taxon>Alkalitalea</taxon>
    </lineage>
</organism>
<comment type="similarity">
    <text evidence="1">Belongs to the CinA family.</text>
</comment>
<dbReference type="HAMAP" id="MF_00226_B">
    <property type="entry name" value="CinA_B"/>
    <property type="match status" value="1"/>
</dbReference>
<protein>
    <recommendedName>
        <fullName evidence="1">CinA-like protein</fullName>
    </recommendedName>
</protein>
<evidence type="ECO:0000256" key="1">
    <source>
        <dbReference type="HAMAP-Rule" id="MF_00226"/>
    </source>
</evidence>
<dbReference type="NCBIfam" id="TIGR00177">
    <property type="entry name" value="molyb_syn"/>
    <property type="match status" value="1"/>
</dbReference>